<gene>
    <name evidence="2" type="ORF">An02g05790</name>
</gene>
<proteinExistence type="predicted"/>
<reference evidence="2" key="1">
    <citation type="submission" date="2025-02" db="EMBL/GenBank/DDBJ databases">
        <authorList>
            <consortium name="NCBI Genome Project"/>
        </authorList>
    </citation>
    <scope>NUCLEOTIDE SEQUENCE</scope>
</reference>
<feature type="transmembrane region" description="Helical" evidence="1">
    <location>
        <begin position="7"/>
        <end position="27"/>
    </location>
</feature>
<keyword evidence="1" id="KW-0472">Membrane</keyword>
<evidence type="ECO:0000256" key="1">
    <source>
        <dbReference type="SAM" id="Phobius"/>
    </source>
</evidence>
<dbReference type="PANTHER" id="PTHR28019:SF7">
    <property type="entry name" value="SUR7 PROTEIN"/>
    <property type="match status" value="1"/>
</dbReference>
<dbReference type="InterPro" id="IPR052413">
    <property type="entry name" value="SUR7_domain"/>
</dbReference>
<dbReference type="AlphaFoldDB" id="A0AAJ8BZB6"/>
<sequence>MGRLVIYFPTITAFIAFILTLLCLFAGTQLTVLPGVDIFTVLSSEQSRNTGIHDFYSIYVMSYCEGDLVAGNRRFSNCSKAALPFAFDPSVVLSKETGNTTSLSNLGWPDSVTDDFHAFSMTSRSIGILYCIGAGAAGLAIVGRLYWLVRRGPRQSVMEVAALLVKIPPPTSDWDDPSTNHVLVGVHHARNFLDYCDGYRVSICRSGQ</sequence>
<keyword evidence="1" id="KW-1133">Transmembrane helix</keyword>
<evidence type="ECO:0000313" key="2">
    <source>
        <dbReference type="RefSeq" id="XP_059605161.1"/>
    </source>
</evidence>
<protein>
    <submittedName>
        <fullName evidence="2">Uncharacterized protein</fullName>
    </submittedName>
</protein>
<dbReference type="RefSeq" id="XP_059605161.1">
    <property type="nucleotide sequence ID" value="XM_059746325.1"/>
</dbReference>
<dbReference type="VEuPathDB" id="FungiDB:An02g05790"/>
<dbReference type="PANTHER" id="PTHR28019">
    <property type="entry name" value="CELL MEMBRANE PROTEIN YLR413W-RELATED"/>
    <property type="match status" value="1"/>
</dbReference>
<accession>A0AAJ8BZB6</accession>
<dbReference type="Pfam" id="PF06687">
    <property type="entry name" value="SUR7"/>
    <property type="match status" value="1"/>
</dbReference>
<name>A0AAJ8BZB6_ASPNG</name>
<dbReference type="GeneID" id="4979068"/>
<dbReference type="InterPro" id="IPR009571">
    <property type="entry name" value="SUR7/Rim9-like_fungi"/>
</dbReference>
<organism evidence="2">
    <name type="scientific">Aspergillus niger</name>
    <dbReference type="NCBI Taxonomy" id="5061"/>
    <lineage>
        <taxon>Eukaryota</taxon>
        <taxon>Fungi</taxon>
        <taxon>Dikarya</taxon>
        <taxon>Ascomycota</taxon>
        <taxon>Pezizomycotina</taxon>
        <taxon>Eurotiomycetes</taxon>
        <taxon>Eurotiomycetidae</taxon>
        <taxon>Eurotiales</taxon>
        <taxon>Aspergillaceae</taxon>
        <taxon>Aspergillus</taxon>
        <taxon>Aspergillus subgen. Circumdati</taxon>
    </lineage>
</organism>
<keyword evidence="1" id="KW-0812">Transmembrane</keyword>
<feature type="transmembrane region" description="Helical" evidence="1">
    <location>
        <begin position="127"/>
        <end position="149"/>
    </location>
</feature>
<dbReference type="KEGG" id="ang:An02g05790"/>
<reference evidence="2" key="2">
    <citation type="submission" date="2025-08" db="UniProtKB">
        <authorList>
            <consortium name="RefSeq"/>
        </authorList>
    </citation>
    <scope>IDENTIFICATION</scope>
</reference>